<proteinExistence type="predicted"/>
<keyword evidence="3" id="KW-1185">Reference proteome</keyword>
<dbReference type="Proteomes" id="UP000494365">
    <property type="component" value="Unassembled WGS sequence"/>
</dbReference>
<name>A0A6S7B928_9BURK</name>
<reference evidence="2 3" key="1">
    <citation type="submission" date="2020-04" db="EMBL/GenBank/DDBJ databases">
        <authorList>
            <person name="De Canck E."/>
        </authorList>
    </citation>
    <scope>NUCLEOTIDE SEQUENCE [LARGE SCALE GENOMIC DNA]</scope>
    <source>
        <strain evidence="2 3">LMG 28614</strain>
    </source>
</reference>
<protein>
    <recommendedName>
        <fullName evidence="1">Luciferase-like domain-containing protein</fullName>
    </recommendedName>
</protein>
<dbReference type="Pfam" id="PF00296">
    <property type="entry name" value="Bac_luciferase"/>
    <property type="match status" value="1"/>
</dbReference>
<evidence type="ECO:0000313" key="2">
    <source>
        <dbReference type="EMBL" id="CAB3792270.1"/>
    </source>
</evidence>
<dbReference type="Gene3D" id="3.20.20.30">
    <property type="entry name" value="Luciferase-like domain"/>
    <property type="match status" value="1"/>
</dbReference>
<dbReference type="InterPro" id="IPR011251">
    <property type="entry name" value="Luciferase-like_dom"/>
</dbReference>
<evidence type="ECO:0000259" key="1">
    <source>
        <dbReference type="Pfam" id="PF00296"/>
    </source>
</evidence>
<organism evidence="2 3">
    <name type="scientific">Paraburkholderia ultramafica</name>
    <dbReference type="NCBI Taxonomy" id="1544867"/>
    <lineage>
        <taxon>Bacteria</taxon>
        <taxon>Pseudomonadati</taxon>
        <taxon>Pseudomonadota</taxon>
        <taxon>Betaproteobacteria</taxon>
        <taxon>Burkholderiales</taxon>
        <taxon>Burkholderiaceae</taxon>
        <taxon>Paraburkholderia</taxon>
    </lineage>
</organism>
<dbReference type="EMBL" id="CADIKK010000015">
    <property type="protein sequence ID" value="CAB3792270.1"/>
    <property type="molecule type" value="Genomic_DNA"/>
</dbReference>
<dbReference type="AlphaFoldDB" id="A0A6S7B928"/>
<gene>
    <name evidence="2" type="ORF">LMG28614_03488</name>
</gene>
<evidence type="ECO:0000313" key="3">
    <source>
        <dbReference type="Proteomes" id="UP000494365"/>
    </source>
</evidence>
<dbReference type="SUPFAM" id="SSF51679">
    <property type="entry name" value="Bacterial luciferase-like"/>
    <property type="match status" value="1"/>
</dbReference>
<accession>A0A6S7B928</accession>
<sequence>MKESKAGNGKRAAANTQRITLVSGAIVLTLRHPLHIAKAALSVNMLSHGARHAARAIAA</sequence>
<feature type="domain" description="Luciferase-like" evidence="1">
    <location>
        <begin position="12"/>
        <end position="49"/>
    </location>
</feature>
<dbReference type="InterPro" id="IPR036661">
    <property type="entry name" value="Luciferase-like_sf"/>
</dbReference>
<dbReference type="GO" id="GO:0016705">
    <property type="term" value="F:oxidoreductase activity, acting on paired donors, with incorporation or reduction of molecular oxygen"/>
    <property type="evidence" value="ECO:0007669"/>
    <property type="project" value="InterPro"/>
</dbReference>